<evidence type="ECO:0000256" key="3">
    <source>
        <dbReference type="ARBA" id="ARBA00022679"/>
    </source>
</evidence>
<dbReference type="PANTHER" id="PTHR14647:SF87">
    <property type="entry name" value="PUTATIVE-RELATED"/>
    <property type="match status" value="1"/>
</dbReference>
<keyword evidence="7" id="KW-0333">Golgi apparatus</keyword>
<keyword evidence="4 10" id="KW-0812">Transmembrane</keyword>
<evidence type="ECO:0000256" key="4">
    <source>
        <dbReference type="ARBA" id="ARBA00022692"/>
    </source>
</evidence>
<keyword evidence="5" id="KW-0735">Signal-anchor</keyword>
<evidence type="ECO:0000256" key="10">
    <source>
        <dbReference type="SAM" id="Phobius"/>
    </source>
</evidence>
<dbReference type="RefSeq" id="XP_065655570.1">
    <property type="nucleotide sequence ID" value="XM_065799498.1"/>
</dbReference>
<feature type="transmembrane region" description="Helical" evidence="10">
    <location>
        <begin position="16"/>
        <end position="33"/>
    </location>
</feature>
<comment type="subcellular location">
    <subcellularLocation>
        <location evidence="1">Golgi apparatus membrane</location>
        <topology evidence="1">Single-pass type II membrane protein</topology>
    </subcellularLocation>
</comment>
<gene>
    <name evidence="12" type="primary">LOC136081712</name>
</gene>
<evidence type="ECO:0000256" key="9">
    <source>
        <dbReference type="ARBA" id="ARBA00023180"/>
    </source>
</evidence>
<keyword evidence="11" id="KW-1185">Reference proteome</keyword>
<evidence type="ECO:0000256" key="1">
    <source>
        <dbReference type="ARBA" id="ARBA00004323"/>
    </source>
</evidence>
<dbReference type="InterPro" id="IPR009729">
    <property type="entry name" value="Gal-3-0_sulfotransfrase"/>
</dbReference>
<dbReference type="Proteomes" id="UP001652625">
    <property type="component" value="Chromosome 06"/>
</dbReference>
<evidence type="ECO:0000313" key="12">
    <source>
        <dbReference type="RefSeq" id="XP_065655570.1"/>
    </source>
</evidence>
<dbReference type="PANTHER" id="PTHR14647">
    <property type="entry name" value="GALACTOSE-3-O-SULFOTRANSFERASE"/>
    <property type="match status" value="1"/>
</dbReference>
<accession>A0ABM4C1Z2</accession>
<comment type="similarity">
    <text evidence="2">Belongs to the galactose-3-O-sulfotransferase family.</text>
</comment>
<name>A0ABM4C1Z2_HYDVU</name>
<keyword evidence="8 10" id="KW-0472">Membrane</keyword>
<dbReference type="Pfam" id="PF06990">
    <property type="entry name" value="Gal-3-0_sulfotr"/>
    <property type="match status" value="1"/>
</dbReference>
<evidence type="ECO:0000256" key="6">
    <source>
        <dbReference type="ARBA" id="ARBA00022989"/>
    </source>
</evidence>
<evidence type="ECO:0000313" key="11">
    <source>
        <dbReference type="Proteomes" id="UP001652625"/>
    </source>
</evidence>
<evidence type="ECO:0000256" key="2">
    <source>
        <dbReference type="ARBA" id="ARBA00008124"/>
    </source>
</evidence>
<keyword evidence="6 10" id="KW-1133">Transmembrane helix</keyword>
<evidence type="ECO:0000256" key="7">
    <source>
        <dbReference type="ARBA" id="ARBA00023034"/>
    </source>
</evidence>
<organism evidence="11 12">
    <name type="scientific">Hydra vulgaris</name>
    <name type="common">Hydra</name>
    <name type="synonym">Hydra attenuata</name>
    <dbReference type="NCBI Taxonomy" id="6087"/>
    <lineage>
        <taxon>Eukaryota</taxon>
        <taxon>Metazoa</taxon>
        <taxon>Cnidaria</taxon>
        <taxon>Hydrozoa</taxon>
        <taxon>Hydroidolina</taxon>
        <taxon>Anthoathecata</taxon>
        <taxon>Aplanulata</taxon>
        <taxon>Hydridae</taxon>
        <taxon>Hydra</taxon>
    </lineage>
</organism>
<dbReference type="SUPFAM" id="SSF52540">
    <property type="entry name" value="P-loop containing nucleoside triphosphate hydrolases"/>
    <property type="match status" value="1"/>
</dbReference>
<sequence>MYILHLTMKLLVKEKLRIILVVLIFWCVLMFISDDWKYLSQIFVSEETVDVVVENQKINVTQNSKISSGLVQNIIFLKTHKTGSTTVTNVMQRYSKLNGLKPALPFCDHRFCYPSKFDDTFLFKHSNKDKYNIIFNHAVFNKENMIKIMASNNTKIVTIIREPYSQLESTANYFNFRKFYSLRKDLPLLEALFKMSDEDLKRFLHSSDPTMGEGAFYLTKNPNSFDMGFDVWNDSSEYIDIVIRRIERDFNLVMITEYMEESLVLLKNELMWDLKDVIFCVHNARTTKVQSPENIEKVRHRVFQWNKLDYSIYNHFNETFWLKVKSLSPQFESEVRKLKQWNRYLHNHCRFNKSSKFSIFLINDYYKRCKGNFCIDFKTDEVAFTDWFKSMRSNDNIYR</sequence>
<proteinExistence type="inferred from homology"/>
<reference evidence="12" key="1">
    <citation type="submission" date="2025-08" db="UniProtKB">
        <authorList>
            <consortium name="RefSeq"/>
        </authorList>
    </citation>
    <scope>IDENTIFICATION</scope>
</reference>
<evidence type="ECO:0000256" key="8">
    <source>
        <dbReference type="ARBA" id="ARBA00023136"/>
    </source>
</evidence>
<keyword evidence="3" id="KW-0808">Transferase</keyword>
<dbReference type="GeneID" id="136081712"/>
<dbReference type="InterPro" id="IPR027417">
    <property type="entry name" value="P-loop_NTPase"/>
</dbReference>
<protein>
    <submittedName>
        <fullName evidence="12">Galactose-3-O-sulfotransferase 3-like isoform X1</fullName>
    </submittedName>
</protein>
<keyword evidence="9" id="KW-0325">Glycoprotein</keyword>
<evidence type="ECO:0000256" key="5">
    <source>
        <dbReference type="ARBA" id="ARBA00022968"/>
    </source>
</evidence>
<dbReference type="Gene3D" id="3.40.50.300">
    <property type="entry name" value="P-loop containing nucleotide triphosphate hydrolases"/>
    <property type="match status" value="1"/>
</dbReference>